<reference evidence="2 4" key="1">
    <citation type="submission" date="2019-12" db="EMBL/GenBank/DDBJ databases">
        <authorList>
            <person name="Woiski C."/>
        </authorList>
    </citation>
    <scope>NUCLEOTIDE SEQUENCE [LARGE SCALE GENOMIC DNA]</scope>
    <source>
        <strain evidence="2 4">BOE100</strain>
    </source>
</reference>
<dbReference type="Proteomes" id="UP000442695">
    <property type="component" value="Unassembled WGS sequence"/>
</dbReference>
<feature type="signal peptide" evidence="1">
    <location>
        <begin position="1"/>
        <end position="20"/>
    </location>
</feature>
<dbReference type="Proteomes" id="UP001217741">
    <property type="component" value="Unassembled WGS sequence"/>
</dbReference>
<comment type="caution">
    <text evidence="2">The sequence shown here is derived from an EMBL/GenBank/DDBJ whole genome shotgun (WGS) entry which is preliminary data.</text>
</comment>
<sequence length="244" mass="26679">MNIHRLLALAFLVTPLAAIGAPELNVGALYDYLDSGKSTLLKRVRNSGDTTAFVKVSVAELVYDSDGNAREVDTEGLPLEQRGLVASPARLIVPAQGMQAVRLVYRGQRDTERYFRLRFVPVLPELGDGFAVDEGEAERYRSSLKAGVNLLAGYGTLLFVRPGETRFQTPVQRKGGSLTVSNEGNATVVLDQFRQCQAAGVACETATKHHVLPGRTRQFEGQAAKVHQFELHEGEARKRMVVEG</sequence>
<gene>
    <name evidence="2" type="ORF">GN299_14180</name>
    <name evidence="3" type="ORF">P3W50_20545</name>
</gene>
<evidence type="ECO:0000256" key="1">
    <source>
        <dbReference type="SAM" id="SignalP"/>
    </source>
</evidence>
<protein>
    <submittedName>
        <fullName evidence="2">Molecular chaperone</fullName>
    </submittedName>
</protein>
<organism evidence="2 4">
    <name type="scientific">Pseudomonas putida</name>
    <name type="common">Arthrobacter siderocapsulatus</name>
    <dbReference type="NCBI Taxonomy" id="303"/>
    <lineage>
        <taxon>Bacteria</taxon>
        <taxon>Pseudomonadati</taxon>
        <taxon>Pseudomonadota</taxon>
        <taxon>Gammaproteobacteria</taxon>
        <taxon>Pseudomonadales</taxon>
        <taxon>Pseudomonadaceae</taxon>
        <taxon>Pseudomonas</taxon>
    </lineage>
</organism>
<accession>A0A7V8EG57</accession>
<dbReference type="EMBL" id="JARJLO010000317">
    <property type="protein sequence ID" value="MDF3872837.1"/>
    <property type="molecule type" value="Genomic_DNA"/>
</dbReference>
<feature type="chain" id="PRO_5042754995" evidence="1">
    <location>
        <begin position="21"/>
        <end position="244"/>
    </location>
</feature>
<dbReference type="EMBL" id="WOWR01000016">
    <property type="protein sequence ID" value="KAF0254220.1"/>
    <property type="molecule type" value="Genomic_DNA"/>
</dbReference>
<evidence type="ECO:0000313" key="3">
    <source>
        <dbReference type="EMBL" id="MDF3872837.1"/>
    </source>
</evidence>
<dbReference type="Gene3D" id="2.60.40.10">
    <property type="entry name" value="Immunoglobulins"/>
    <property type="match status" value="1"/>
</dbReference>
<keyword evidence="1" id="KW-0732">Signal</keyword>
<dbReference type="RefSeq" id="WP_059395314.1">
    <property type="nucleotide sequence ID" value="NZ_BBQL01000031.1"/>
</dbReference>
<reference evidence="3" key="2">
    <citation type="submission" date="2023-03" db="EMBL/GenBank/DDBJ databases">
        <title>Draft assemblies of triclosan tolerant bacteria isolated from returned activated sludge.</title>
        <authorList>
            <person name="Van Hamelsveld S."/>
        </authorList>
    </citation>
    <scope>NUCLEOTIDE SEQUENCE</scope>
    <source>
        <strain evidence="3">GW210012_S60</strain>
    </source>
</reference>
<evidence type="ECO:0000313" key="2">
    <source>
        <dbReference type="EMBL" id="KAF0254220.1"/>
    </source>
</evidence>
<name>A0A7V8EG57_PSEPU</name>
<evidence type="ECO:0000313" key="4">
    <source>
        <dbReference type="Proteomes" id="UP000442695"/>
    </source>
</evidence>
<proteinExistence type="predicted"/>
<dbReference type="AlphaFoldDB" id="A0A7V8EG57"/>
<dbReference type="InterPro" id="IPR013783">
    <property type="entry name" value="Ig-like_fold"/>
</dbReference>
<dbReference type="InterPro" id="IPR008962">
    <property type="entry name" value="PapD-like_sf"/>
</dbReference>
<dbReference type="SUPFAM" id="SSF49354">
    <property type="entry name" value="PapD-like"/>
    <property type="match status" value="1"/>
</dbReference>